<sequence>MLVSRSSSEKKYVEGSLIPGDQVSVNGTEPVDVRIGPRPPDQGDCKQRKTFGNLDEDVGDSRSLGGTKQRKFQYHPIGRTQAANTKGIPLQHSQGNFGHAKIGGQGLIGTRLLCKMVMLSLKWEEGVVKVKRCLLHCGILALDELTTNLDVPNAESLAAALLSWQPSTVAEDIVYVFLCCYCGFGNIIAYWSNCMYLT</sequence>
<evidence type="ECO:0000313" key="3">
    <source>
        <dbReference type="EMBL" id="CAH1450931.1"/>
    </source>
</evidence>
<proteinExistence type="predicted"/>
<dbReference type="EMBL" id="CAKMRJ010005634">
    <property type="protein sequence ID" value="CAH1450931.1"/>
    <property type="molecule type" value="Genomic_DNA"/>
</dbReference>
<organism evidence="3 4">
    <name type="scientific">Lactuca virosa</name>
    <dbReference type="NCBI Taxonomy" id="75947"/>
    <lineage>
        <taxon>Eukaryota</taxon>
        <taxon>Viridiplantae</taxon>
        <taxon>Streptophyta</taxon>
        <taxon>Embryophyta</taxon>
        <taxon>Tracheophyta</taxon>
        <taxon>Spermatophyta</taxon>
        <taxon>Magnoliopsida</taxon>
        <taxon>eudicotyledons</taxon>
        <taxon>Gunneridae</taxon>
        <taxon>Pentapetalae</taxon>
        <taxon>asterids</taxon>
        <taxon>campanulids</taxon>
        <taxon>Asterales</taxon>
        <taxon>Asteraceae</taxon>
        <taxon>Cichorioideae</taxon>
        <taxon>Cichorieae</taxon>
        <taxon>Lactucinae</taxon>
        <taxon>Lactuca</taxon>
    </lineage>
</organism>
<name>A0AAU9PL02_9ASTR</name>
<protein>
    <submittedName>
        <fullName evidence="3">Uncharacterized protein</fullName>
    </submittedName>
</protein>
<keyword evidence="4" id="KW-1185">Reference proteome</keyword>
<keyword evidence="2" id="KW-0812">Transmembrane</keyword>
<reference evidence="3 4" key="1">
    <citation type="submission" date="2022-01" db="EMBL/GenBank/DDBJ databases">
        <authorList>
            <person name="Xiong W."/>
            <person name="Schranz E."/>
        </authorList>
    </citation>
    <scope>NUCLEOTIDE SEQUENCE [LARGE SCALE GENOMIC DNA]</scope>
</reference>
<evidence type="ECO:0000313" key="4">
    <source>
        <dbReference type="Proteomes" id="UP001157418"/>
    </source>
</evidence>
<dbReference type="Proteomes" id="UP001157418">
    <property type="component" value="Unassembled WGS sequence"/>
</dbReference>
<evidence type="ECO:0000256" key="1">
    <source>
        <dbReference type="SAM" id="MobiDB-lite"/>
    </source>
</evidence>
<feature type="region of interest" description="Disordered" evidence="1">
    <location>
        <begin position="1"/>
        <end position="65"/>
    </location>
</feature>
<feature type="transmembrane region" description="Helical" evidence="2">
    <location>
        <begin position="173"/>
        <end position="192"/>
    </location>
</feature>
<dbReference type="AlphaFoldDB" id="A0AAU9PL02"/>
<evidence type="ECO:0000256" key="2">
    <source>
        <dbReference type="SAM" id="Phobius"/>
    </source>
</evidence>
<gene>
    <name evidence="3" type="ORF">LVIROSA_LOCUS36320</name>
</gene>
<accession>A0AAU9PL02</accession>
<keyword evidence="2" id="KW-0472">Membrane</keyword>
<comment type="caution">
    <text evidence="3">The sequence shown here is derived from an EMBL/GenBank/DDBJ whole genome shotgun (WGS) entry which is preliminary data.</text>
</comment>
<keyword evidence="2" id="KW-1133">Transmembrane helix</keyword>